<feature type="transmembrane region" description="Helical" evidence="7">
    <location>
        <begin position="128"/>
        <end position="155"/>
    </location>
</feature>
<evidence type="ECO:0000256" key="4">
    <source>
        <dbReference type="ARBA" id="ARBA00022692"/>
    </source>
</evidence>
<comment type="subcellular location">
    <subcellularLocation>
        <location evidence="1 7">Cell membrane</location>
        <topology evidence="1 7">Multi-pass membrane protein</topology>
    </subcellularLocation>
</comment>
<dbReference type="PANTHER" id="PTHR30151">
    <property type="entry name" value="ALKANE SULFONATE ABC TRANSPORTER-RELATED, MEMBRANE SUBUNIT"/>
    <property type="match status" value="1"/>
</dbReference>
<dbReference type="EMBL" id="MNZT01000046">
    <property type="protein sequence ID" value="OIP97827.1"/>
    <property type="molecule type" value="Genomic_DNA"/>
</dbReference>
<feature type="transmembrane region" description="Helical" evidence="7">
    <location>
        <begin position="69"/>
        <end position="88"/>
    </location>
</feature>
<feature type="domain" description="ABC transmembrane type-1" evidence="8">
    <location>
        <begin position="62"/>
        <end position="240"/>
    </location>
</feature>
<dbReference type="SUPFAM" id="SSF161098">
    <property type="entry name" value="MetI-like"/>
    <property type="match status" value="1"/>
</dbReference>
<dbReference type="InterPro" id="IPR035906">
    <property type="entry name" value="MetI-like_sf"/>
</dbReference>
<evidence type="ECO:0000313" key="9">
    <source>
        <dbReference type="EMBL" id="OIP97827.1"/>
    </source>
</evidence>
<keyword evidence="6 7" id="KW-0472">Membrane</keyword>
<dbReference type="GO" id="GO:0005886">
    <property type="term" value="C:plasma membrane"/>
    <property type="evidence" value="ECO:0007669"/>
    <property type="project" value="UniProtKB-SubCell"/>
</dbReference>
<organism evidence="9 10">
    <name type="scientific">Candidatus Wirthbacteria bacterium CG2_30_54_11</name>
    <dbReference type="NCBI Taxonomy" id="1817892"/>
    <lineage>
        <taxon>Bacteria</taxon>
        <taxon>Candidatus Wirthbacteria</taxon>
    </lineage>
</organism>
<dbReference type="AlphaFoldDB" id="A0A1J5IM94"/>
<evidence type="ECO:0000259" key="8">
    <source>
        <dbReference type="PROSITE" id="PS50928"/>
    </source>
</evidence>
<comment type="caution">
    <text evidence="9">The sequence shown here is derived from an EMBL/GenBank/DDBJ whole genome shotgun (WGS) entry which is preliminary data.</text>
</comment>
<name>A0A1J5IM94_9BACT</name>
<feature type="transmembrane region" description="Helical" evidence="7">
    <location>
        <begin position="176"/>
        <end position="203"/>
    </location>
</feature>
<evidence type="ECO:0000256" key="2">
    <source>
        <dbReference type="ARBA" id="ARBA00022448"/>
    </source>
</evidence>
<dbReference type="PROSITE" id="PS50928">
    <property type="entry name" value="ABC_TM1"/>
    <property type="match status" value="1"/>
</dbReference>
<dbReference type="GO" id="GO:0055085">
    <property type="term" value="P:transmembrane transport"/>
    <property type="evidence" value="ECO:0007669"/>
    <property type="project" value="InterPro"/>
</dbReference>
<dbReference type="InterPro" id="IPR000515">
    <property type="entry name" value="MetI-like"/>
</dbReference>
<dbReference type="STRING" id="1817892.AUK40_02405"/>
<evidence type="ECO:0000256" key="6">
    <source>
        <dbReference type="ARBA" id="ARBA00023136"/>
    </source>
</evidence>
<dbReference type="PANTHER" id="PTHR30151:SF20">
    <property type="entry name" value="ABC TRANSPORTER PERMEASE PROTEIN HI_0355-RELATED"/>
    <property type="match status" value="1"/>
</dbReference>
<reference evidence="9 10" key="1">
    <citation type="journal article" date="2016" name="Environ. Microbiol.">
        <title>Genomic resolution of a cold subsurface aquifer community provides metabolic insights for novel microbes adapted to high CO concentrations.</title>
        <authorList>
            <person name="Probst A.J."/>
            <person name="Castelle C.J."/>
            <person name="Singh A."/>
            <person name="Brown C.T."/>
            <person name="Anantharaman K."/>
            <person name="Sharon I."/>
            <person name="Hug L.A."/>
            <person name="Burstein D."/>
            <person name="Emerson J.B."/>
            <person name="Thomas B.C."/>
            <person name="Banfield J.F."/>
        </authorList>
    </citation>
    <scope>NUCLEOTIDE SEQUENCE [LARGE SCALE GENOMIC DNA]</scope>
    <source>
        <strain evidence="9">CG2_30_54_11</strain>
    </source>
</reference>
<dbReference type="Gene3D" id="1.10.3720.10">
    <property type="entry name" value="MetI-like"/>
    <property type="match status" value="1"/>
</dbReference>
<evidence type="ECO:0000256" key="5">
    <source>
        <dbReference type="ARBA" id="ARBA00022989"/>
    </source>
</evidence>
<comment type="similarity">
    <text evidence="7">Belongs to the binding-protein-dependent transport system permease family.</text>
</comment>
<dbReference type="Pfam" id="PF00528">
    <property type="entry name" value="BPD_transp_1"/>
    <property type="match status" value="1"/>
</dbReference>
<feature type="transmembrane region" description="Helical" evidence="7">
    <location>
        <begin position="100"/>
        <end position="122"/>
    </location>
</feature>
<proteinExistence type="inferred from homology"/>
<keyword evidence="2 7" id="KW-0813">Transport</keyword>
<evidence type="ECO:0000256" key="3">
    <source>
        <dbReference type="ARBA" id="ARBA00022475"/>
    </source>
</evidence>
<evidence type="ECO:0000256" key="1">
    <source>
        <dbReference type="ARBA" id="ARBA00004651"/>
    </source>
</evidence>
<keyword evidence="3" id="KW-1003">Cell membrane</keyword>
<evidence type="ECO:0000313" key="10">
    <source>
        <dbReference type="Proteomes" id="UP000183245"/>
    </source>
</evidence>
<protein>
    <recommendedName>
        <fullName evidence="8">ABC transmembrane type-1 domain-containing protein</fullName>
    </recommendedName>
</protein>
<feature type="transmembrane region" description="Helical" evidence="7">
    <location>
        <begin position="223"/>
        <end position="250"/>
    </location>
</feature>
<keyword evidence="4 7" id="KW-0812">Transmembrane</keyword>
<accession>A0A1J5IM94</accession>
<evidence type="ECO:0000256" key="7">
    <source>
        <dbReference type="RuleBase" id="RU363032"/>
    </source>
</evidence>
<gene>
    <name evidence="9" type="ORF">AUK40_02405</name>
</gene>
<sequence length="253" mass="27349">MKEGDLFMKRFLFVLFSLLSLLVFWQVLSTFSGYPSFILPSPALVAERAVRAWEHGKLWGHILTTLSETMSGFFVSGFIACSLAYTASEYSHVRYILSPYLIAIQSIPILAVAPLLMIWFGNGYQTKVLIAAVVAFLPMFAAALEAFGSLDRLLLLDMQALGGSRWQTFSKLKLPAALPGILSGLRVGLSLSLMGAVVGEFIGAQQGLGYLINAGKGVLDTPLVFVAIISLVGLGLALYGAISLVSRVLVRLR</sequence>
<keyword evidence="5 7" id="KW-1133">Transmembrane helix</keyword>
<dbReference type="Proteomes" id="UP000183245">
    <property type="component" value="Unassembled WGS sequence"/>
</dbReference>
<dbReference type="CDD" id="cd06261">
    <property type="entry name" value="TM_PBP2"/>
    <property type="match status" value="1"/>
</dbReference>